<dbReference type="CDD" id="cd07377">
    <property type="entry name" value="WHTH_GntR"/>
    <property type="match status" value="1"/>
</dbReference>
<feature type="domain" description="HTH gntR-type" evidence="4">
    <location>
        <begin position="12"/>
        <end position="80"/>
    </location>
</feature>
<keyword evidence="1" id="KW-0805">Transcription regulation</keyword>
<dbReference type="Pfam" id="PF00392">
    <property type="entry name" value="GntR"/>
    <property type="match status" value="1"/>
</dbReference>
<evidence type="ECO:0000259" key="4">
    <source>
        <dbReference type="PROSITE" id="PS50949"/>
    </source>
</evidence>
<dbReference type="SUPFAM" id="SSF53850">
    <property type="entry name" value="Periplasmic binding protein-like II"/>
    <property type="match status" value="1"/>
</dbReference>
<keyword evidence="3" id="KW-0804">Transcription</keyword>
<dbReference type="Pfam" id="PF12727">
    <property type="entry name" value="PBP_like"/>
    <property type="match status" value="1"/>
</dbReference>
<dbReference type="PROSITE" id="PS50949">
    <property type="entry name" value="HTH_GNTR"/>
    <property type="match status" value="1"/>
</dbReference>
<reference evidence="5 6" key="1">
    <citation type="submission" date="2016-05" db="EMBL/GenBank/DDBJ databases">
        <authorList>
            <person name="Lavstsen T."/>
            <person name="Jespersen J.S."/>
        </authorList>
    </citation>
    <scope>NUCLEOTIDE SEQUENCE [LARGE SCALE GENOMIC DNA]</scope>
    <source>
        <strain evidence="5 6">B7-9</strain>
    </source>
</reference>
<evidence type="ECO:0000256" key="1">
    <source>
        <dbReference type="ARBA" id="ARBA00023015"/>
    </source>
</evidence>
<dbReference type="PANTHER" id="PTHR38431">
    <property type="entry name" value="BLL2305 PROTEIN"/>
    <property type="match status" value="1"/>
</dbReference>
<dbReference type="Gene3D" id="1.10.10.10">
    <property type="entry name" value="Winged helix-like DNA-binding domain superfamily/Winged helix DNA-binding domain"/>
    <property type="match status" value="1"/>
</dbReference>
<dbReference type="SUPFAM" id="SSF46785">
    <property type="entry name" value="Winged helix' DNA-binding domain"/>
    <property type="match status" value="1"/>
</dbReference>
<dbReference type="EMBL" id="LYXE01000170">
    <property type="protein sequence ID" value="PDV97001.1"/>
    <property type="molecule type" value="Genomic_DNA"/>
</dbReference>
<protein>
    <recommendedName>
        <fullName evidence="4">HTH gntR-type domain-containing protein</fullName>
    </recommendedName>
</protein>
<name>A0A2H3KXA7_9CHLR</name>
<evidence type="ECO:0000313" key="5">
    <source>
        <dbReference type="EMBL" id="PDV97001.1"/>
    </source>
</evidence>
<dbReference type="PANTHER" id="PTHR38431:SF1">
    <property type="entry name" value="BLL2305 PROTEIN"/>
    <property type="match status" value="1"/>
</dbReference>
<dbReference type="SMART" id="SM00345">
    <property type="entry name" value="HTH_GNTR"/>
    <property type="match status" value="1"/>
</dbReference>
<dbReference type="InterPro" id="IPR036390">
    <property type="entry name" value="WH_DNA-bd_sf"/>
</dbReference>
<dbReference type="GO" id="GO:0003677">
    <property type="term" value="F:DNA binding"/>
    <property type="evidence" value="ECO:0007669"/>
    <property type="project" value="UniProtKB-KW"/>
</dbReference>
<dbReference type="Proteomes" id="UP000220922">
    <property type="component" value="Unassembled WGS sequence"/>
</dbReference>
<dbReference type="Gene3D" id="3.40.190.10">
    <property type="entry name" value="Periplasmic binding protein-like II"/>
    <property type="match status" value="2"/>
</dbReference>
<dbReference type="RefSeq" id="WP_097654945.1">
    <property type="nucleotide sequence ID" value="NZ_LYXE01000170.1"/>
</dbReference>
<keyword evidence="6" id="KW-1185">Reference proteome</keyword>
<accession>A0A2H3KXA7</accession>
<proteinExistence type="predicted"/>
<evidence type="ECO:0000256" key="2">
    <source>
        <dbReference type="ARBA" id="ARBA00023125"/>
    </source>
</evidence>
<evidence type="ECO:0000256" key="3">
    <source>
        <dbReference type="ARBA" id="ARBA00023163"/>
    </source>
</evidence>
<dbReference type="InterPro" id="IPR024370">
    <property type="entry name" value="PBP_domain"/>
</dbReference>
<organism evidence="5 6">
    <name type="scientific">Candidatus Chloroploca asiatica</name>
    <dbReference type="NCBI Taxonomy" id="1506545"/>
    <lineage>
        <taxon>Bacteria</taxon>
        <taxon>Bacillati</taxon>
        <taxon>Chloroflexota</taxon>
        <taxon>Chloroflexia</taxon>
        <taxon>Chloroflexales</taxon>
        <taxon>Chloroflexineae</taxon>
        <taxon>Oscillochloridaceae</taxon>
        <taxon>Candidatus Chloroploca</taxon>
    </lineage>
</organism>
<dbReference type="OrthoDB" id="9804758at2"/>
<dbReference type="AlphaFoldDB" id="A0A2H3KXA7"/>
<gene>
    <name evidence="5" type="ORF">A9Q02_05560</name>
</gene>
<dbReference type="InterPro" id="IPR000524">
    <property type="entry name" value="Tscrpt_reg_HTH_GntR"/>
</dbReference>
<keyword evidence="2" id="KW-0238">DNA-binding</keyword>
<dbReference type="InterPro" id="IPR036388">
    <property type="entry name" value="WH-like_DNA-bd_sf"/>
</dbReference>
<comment type="caution">
    <text evidence="5">The sequence shown here is derived from an EMBL/GenBank/DDBJ whole genome shotgun (WGS) entry which is preliminary data.</text>
</comment>
<dbReference type="GO" id="GO:0003700">
    <property type="term" value="F:DNA-binding transcription factor activity"/>
    <property type="evidence" value="ECO:0007669"/>
    <property type="project" value="InterPro"/>
</dbReference>
<evidence type="ECO:0000313" key="6">
    <source>
        <dbReference type="Proteomes" id="UP000220922"/>
    </source>
</evidence>
<sequence length="371" mass="40044">MEWLHLDRHAAEPMYRQIVAQVKAACARGQLRPGDRLPTIRALAEHLGLHRNTVLLAYQELSNQGVIESRPGRGASIAEPVRSPEAAVRLQATVETLVRDGLAAGISLEALTTLVREEGERWRPASLPMRQAVTGNERQVRFEGSHDFSLDLLGRELHKLDPGLDLKWQAVGSMAGLRALVNGEADLAGMHLLDPITGTYNQAAIAALAPAGTIQLITLAEREQGLIVRHGNPFGLRTIADLAQPGLRFVARQPGSGTAALYHHLLTQAGLTPGQLEPPVRTVTTHLAAAAAVASHRADVALGLHTAAKAMDLAFIPLTIERYDLAVRTSDMDTPWFASLLETLVTPALHSAIQALPGYDAMHTAWMPHMP</sequence>